<evidence type="ECO:0000256" key="7">
    <source>
        <dbReference type="ARBA" id="ARBA00048619"/>
    </source>
</evidence>
<organism evidence="18 19">
    <name type="scientific">Sinanodonta woodiana</name>
    <name type="common">Chinese pond mussel</name>
    <name type="synonym">Anodonta woodiana</name>
    <dbReference type="NCBI Taxonomy" id="1069815"/>
    <lineage>
        <taxon>Eukaryota</taxon>
        <taxon>Metazoa</taxon>
        <taxon>Spiralia</taxon>
        <taxon>Lophotrochozoa</taxon>
        <taxon>Mollusca</taxon>
        <taxon>Bivalvia</taxon>
        <taxon>Autobranchia</taxon>
        <taxon>Heteroconchia</taxon>
        <taxon>Palaeoheterodonta</taxon>
        <taxon>Unionida</taxon>
        <taxon>Unionoidea</taxon>
        <taxon>Unionidae</taxon>
        <taxon>Unioninae</taxon>
        <taxon>Sinanodonta</taxon>
    </lineage>
</organism>
<comment type="caution">
    <text evidence="18">The sequence shown here is derived from an EMBL/GenBank/DDBJ whole genome shotgun (WGS) entry which is preliminary data.</text>
</comment>
<dbReference type="PANTHER" id="PTHR45875:SF1">
    <property type="entry name" value="METHYLTRANSFERASE N6AMT1"/>
    <property type="match status" value="1"/>
</dbReference>
<comment type="subcellular location">
    <subcellularLocation>
        <location evidence="1">Nucleus</location>
    </subcellularLocation>
</comment>
<evidence type="ECO:0000256" key="8">
    <source>
        <dbReference type="ARBA" id="ARBA00050903"/>
    </source>
</evidence>
<evidence type="ECO:0000256" key="6">
    <source>
        <dbReference type="ARBA" id="ARBA00023242"/>
    </source>
</evidence>
<dbReference type="Proteomes" id="UP001634394">
    <property type="component" value="Unassembled WGS sequence"/>
</dbReference>
<comment type="similarity">
    <text evidence="2">Belongs to the eukaryotic/archaeal PrmC-related family.</text>
</comment>
<gene>
    <name evidence="18" type="ORF">ACJMK2_009176</name>
</gene>
<proteinExistence type="inferred from homology"/>
<evidence type="ECO:0000256" key="3">
    <source>
        <dbReference type="ARBA" id="ARBA00022603"/>
    </source>
</evidence>
<dbReference type="SUPFAM" id="SSF53335">
    <property type="entry name" value="S-adenosyl-L-methionine-dependent methyltransferases"/>
    <property type="match status" value="1"/>
</dbReference>
<dbReference type="InterPro" id="IPR004557">
    <property type="entry name" value="PrmC-related"/>
</dbReference>
<keyword evidence="5" id="KW-0949">S-adenosyl-L-methionine</keyword>
<evidence type="ECO:0000256" key="4">
    <source>
        <dbReference type="ARBA" id="ARBA00022679"/>
    </source>
</evidence>
<dbReference type="InterPro" id="IPR002052">
    <property type="entry name" value="DNA_methylase_N6_adenine_CS"/>
</dbReference>
<dbReference type="EMBL" id="JBJQND010000012">
    <property type="protein sequence ID" value="KAL3858927.1"/>
    <property type="molecule type" value="Genomic_DNA"/>
</dbReference>
<dbReference type="GO" id="GO:0036009">
    <property type="term" value="F:protein-glutamine N-methyltransferase activity"/>
    <property type="evidence" value="ECO:0007669"/>
    <property type="project" value="UniProtKB-ARBA"/>
</dbReference>
<dbReference type="FunFam" id="3.40.50.150:FF:000077">
    <property type="entry name" value="HemK methyltransferase family member 2"/>
    <property type="match status" value="1"/>
</dbReference>
<comment type="function">
    <text evidence="9">Methyltransferase that can methylate proteins and, to a lower extent, arsenic. Catalytic subunit of a heterodimer with TRMT112, which monomethylates 'Lys-12' of histone H4 (H4K12me1), a modification present at the promoters of numerous genes encoding cell cycle regulators. Catalytic subunit of a heterodimer with TRMT112, which catalyzes N5-methylation of Glu residue of proteins with a Gly-Gln-Xaa-Xaa-Xaa-Arg motif. Methylates ETF1 on 'Gln-185'; ETF1 needs to be complexed to ERF3 in its GTP-bound form to be efficiently methylated. May also play a role in the modulation of arsenic-induced toxicity by mediating the conversion of monomethylarsonous acid (3+) into the less toxic dimethylarsonic acid. It however only plays a limited role in arsenic metabolism compared with AS3MT.</text>
</comment>
<evidence type="ECO:0000259" key="17">
    <source>
        <dbReference type="Pfam" id="PF05175"/>
    </source>
</evidence>
<dbReference type="InterPro" id="IPR007848">
    <property type="entry name" value="Small_mtfrase_dom"/>
</dbReference>
<name>A0ABD3VBI6_SINWO</name>
<evidence type="ECO:0000256" key="16">
    <source>
        <dbReference type="ARBA" id="ARBA00093667"/>
    </source>
</evidence>
<evidence type="ECO:0000256" key="15">
    <source>
        <dbReference type="ARBA" id="ARBA00093624"/>
    </source>
</evidence>
<comment type="catalytic activity">
    <reaction evidence="7">
        <text>L-lysyl-[histone] + S-adenosyl-L-methionine = N(6)-methyl-L-lysyl-[histone] + S-adenosyl-L-homocysteine + H(+)</text>
        <dbReference type="Rhea" id="RHEA:10024"/>
        <dbReference type="Rhea" id="RHEA-COMP:9845"/>
        <dbReference type="Rhea" id="RHEA-COMP:9846"/>
        <dbReference type="ChEBI" id="CHEBI:15378"/>
        <dbReference type="ChEBI" id="CHEBI:29969"/>
        <dbReference type="ChEBI" id="CHEBI:57856"/>
        <dbReference type="ChEBI" id="CHEBI:59789"/>
        <dbReference type="ChEBI" id="CHEBI:61929"/>
    </reaction>
    <physiologicalReaction direction="left-to-right" evidence="7">
        <dbReference type="Rhea" id="RHEA:10025"/>
    </physiologicalReaction>
</comment>
<evidence type="ECO:0000256" key="11">
    <source>
        <dbReference type="ARBA" id="ARBA00075330"/>
    </source>
</evidence>
<protein>
    <recommendedName>
        <fullName evidence="15">Methyltransferase HEMK2</fullName>
    </recommendedName>
    <alternativeName>
        <fullName evidence="14">HemK methyltransferase family member 2</fullName>
    </alternativeName>
    <alternativeName>
        <fullName evidence="12">Lysine N-methyltransferase 9</fullName>
    </alternativeName>
    <alternativeName>
        <fullName evidence="11">Methylarsonite methyltransferase N6AMT1</fullName>
    </alternativeName>
    <alternativeName>
        <fullName evidence="16">Methyltransferase N6AMT1</fullName>
    </alternativeName>
    <alternativeName>
        <fullName evidence="13">Protein N(5)-glutamine methyltransferase</fullName>
    </alternativeName>
</protein>
<dbReference type="GO" id="GO:0032259">
    <property type="term" value="P:methylation"/>
    <property type="evidence" value="ECO:0007669"/>
    <property type="project" value="UniProtKB-KW"/>
</dbReference>
<reference evidence="18 19" key="1">
    <citation type="submission" date="2024-11" db="EMBL/GenBank/DDBJ databases">
        <title>Chromosome-level genome assembly of the freshwater bivalve Anodonta woodiana.</title>
        <authorList>
            <person name="Chen X."/>
        </authorList>
    </citation>
    <scope>NUCLEOTIDE SEQUENCE [LARGE SCALE GENOMIC DNA]</scope>
    <source>
        <strain evidence="18">MN2024</strain>
        <tissue evidence="18">Gills</tissue>
    </source>
</reference>
<dbReference type="GO" id="GO:0005634">
    <property type="term" value="C:nucleus"/>
    <property type="evidence" value="ECO:0007669"/>
    <property type="project" value="UniProtKB-SubCell"/>
</dbReference>
<dbReference type="InterPro" id="IPR052190">
    <property type="entry name" value="Euk-Arch_PrmC-MTase"/>
</dbReference>
<comment type="subunit">
    <text evidence="10">Heterodimer; heterodimerization with TRMT112 is required for S-adenosyl-L-methionine-binding.</text>
</comment>
<comment type="catalytic activity">
    <reaction evidence="8">
        <text>methylarsonous acid + S-adenosyl-L-methionine = dimethylarsinate + S-adenosyl-L-homocysteine + 2 H(+)</text>
        <dbReference type="Rhea" id="RHEA:11684"/>
        <dbReference type="ChEBI" id="CHEBI:15378"/>
        <dbReference type="ChEBI" id="CHEBI:16223"/>
        <dbReference type="ChEBI" id="CHEBI:17826"/>
        <dbReference type="ChEBI" id="CHEBI:57856"/>
        <dbReference type="ChEBI" id="CHEBI:59789"/>
    </reaction>
</comment>
<accession>A0ABD3VBI6</accession>
<sequence length="213" mass="23747">MATIRTPDTSHLTSEDIDDIYEPAEDSFLFLDALEKERTFLKELNPIVCVEVGSGSGIVITYLAQLLGNNCLYLCTDINPRAAEVSRKTATINRVQVESAVSDLISAFQDGLKNKVDVLLFNPPYVITPPEEVGSYGIEASWAGGERGRQVMDRLFPLVPSLLSPLGVFYLVIIKENDEDDIERIMLSYGLRKTSILSRRSGPEFLSVLRFNR</sequence>
<dbReference type="Pfam" id="PF05175">
    <property type="entry name" value="MTS"/>
    <property type="match status" value="1"/>
</dbReference>
<dbReference type="InterPro" id="IPR029063">
    <property type="entry name" value="SAM-dependent_MTases_sf"/>
</dbReference>
<keyword evidence="4" id="KW-0808">Transferase</keyword>
<dbReference type="Gene3D" id="3.40.50.150">
    <property type="entry name" value="Vaccinia Virus protein VP39"/>
    <property type="match status" value="1"/>
</dbReference>
<feature type="domain" description="Methyltransferase small" evidence="17">
    <location>
        <begin position="48"/>
        <end position="125"/>
    </location>
</feature>
<evidence type="ECO:0000256" key="10">
    <source>
        <dbReference type="ARBA" id="ARBA00062344"/>
    </source>
</evidence>
<keyword evidence="3" id="KW-0489">Methyltransferase</keyword>
<dbReference type="NCBIfam" id="TIGR00537">
    <property type="entry name" value="hemK_rel_arch"/>
    <property type="match status" value="1"/>
</dbReference>
<dbReference type="PROSITE" id="PS00092">
    <property type="entry name" value="N6_MTASE"/>
    <property type="match status" value="1"/>
</dbReference>
<evidence type="ECO:0000256" key="13">
    <source>
        <dbReference type="ARBA" id="ARBA00080992"/>
    </source>
</evidence>
<keyword evidence="6" id="KW-0539">Nucleus</keyword>
<evidence type="ECO:0000256" key="9">
    <source>
        <dbReference type="ARBA" id="ARBA00053180"/>
    </source>
</evidence>
<evidence type="ECO:0000313" key="19">
    <source>
        <dbReference type="Proteomes" id="UP001634394"/>
    </source>
</evidence>
<evidence type="ECO:0000256" key="12">
    <source>
        <dbReference type="ARBA" id="ARBA00076540"/>
    </source>
</evidence>
<evidence type="ECO:0000256" key="2">
    <source>
        <dbReference type="ARBA" id="ARBA00006149"/>
    </source>
</evidence>
<dbReference type="PANTHER" id="PTHR45875">
    <property type="entry name" value="METHYLTRANSFERASE N6AMT1"/>
    <property type="match status" value="1"/>
</dbReference>
<evidence type="ECO:0000256" key="5">
    <source>
        <dbReference type="ARBA" id="ARBA00022691"/>
    </source>
</evidence>
<evidence type="ECO:0000256" key="1">
    <source>
        <dbReference type="ARBA" id="ARBA00004123"/>
    </source>
</evidence>
<evidence type="ECO:0000256" key="14">
    <source>
        <dbReference type="ARBA" id="ARBA00083337"/>
    </source>
</evidence>
<dbReference type="CDD" id="cd02440">
    <property type="entry name" value="AdoMet_MTases"/>
    <property type="match status" value="1"/>
</dbReference>
<keyword evidence="19" id="KW-1185">Reference proteome</keyword>
<dbReference type="AlphaFoldDB" id="A0ABD3VBI6"/>
<evidence type="ECO:0000313" key="18">
    <source>
        <dbReference type="EMBL" id="KAL3858927.1"/>
    </source>
</evidence>